<dbReference type="InterPro" id="IPR052698">
    <property type="entry name" value="MoCofactor_Util/Proc"/>
</dbReference>
<name>A0A2W4C2E5_9HYPH</name>
<gene>
    <name evidence="3" type="ORF">CPY51_30075</name>
</gene>
<evidence type="ECO:0000259" key="1">
    <source>
        <dbReference type="Pfam" id="PF02625"/>
    </source>
</evidence>
<dbReference type="Gene3D" id="3.40.50.720">
    <property type="entry name" value="NAD(P)-binding Rossmann-like Domain"/>
    <property type="match status" value="1"/>
</dbReference>
<dbReference type="Pfam" id="PF02625">
    <property type="entry name" value="XdhC_CoxI"/>
    <property type="match status" value="1"/>
</dbReference>
<dbReference type="PANTHER" id="PTHR30388">
    <property type="entry name" value="ALDEHYDE OXIDOREDUCTASE MOLYBDENUM COFACTOR ASSEMBLY PROTEIN"/>
    <property type="match status" value="1"/>
</dbReference>
<reference evidence="3 4" key="1">
    <citation type="journal article" date="2018" name="Sci. Rep.">
        <title>Rhizobium tumorigenes sp. nov., a novel plant tumorigenic bacterium isolated from cane gall tumors on thornless blackberry.</title>
        <authorList>
            <person name="Kuzmanovi N."/>
            <person name="Smalla K."/>
            <person name="Gronow S."/>
            <person name="PuBawska J."/>
        </authorList>
    </citation>
    <scope>NUCLEOTIDE SEQUENCE [LARGE SCALE GENOMIC DNA]</scope>
    <source>
        <strain evidence="3 4">CCBAU 85046</strain>
    </source>
</reference>
<organism evidence="3 4">
    <name type="scientific">Rhizobium tubonense</name>
    <dbReference type="NCBI Taxonomy" id="484088"/>
    <lineage>
        <taxon>Bacteria</taxon>
        <taxon>Pseudomonadati</taxon>
        <taxon>Pseudomonadota</taxon>
        <taxon>Alphaproteobacteria</taxon>
        <taxon>Hyphomicrobiales</taxon>
        <taxon>Rhizobiaceae</taxon>
        <taxon>Rhizobium/Agrobacterium group</taxon>
        <taxon>Rhizobium</taxon>
    </lineage>
</organism>
<dbReference type="EMBL" id="PCDP01000076">
    <property type="protein sequence ID" value="PZM07999.1"/>
    <property type="molecule type" value="Genomic_DNA"/>
</dbReference>
<dbReference type="OrthoDB" id="9815497at2"/>
<accession>A0A2W4C2E5</accession>
<proteinExistence type="predicted"/>
<dbReference type="Proteomes" id="UP000248925">
    <property type="component" value="Unassembled WGS sequence"/>
</dbReference>
<dbReference type="InterPro" id="IPR027051">
    <property type="entry name" value="XdhC_Rossmann_dom"/>
</dbReference>
<dbReference type="Pfam" id="PF13478">
    <property type="entry name" value="XdhC_C"/>
    <property type="match status" value="1"/>
</dbReference>
<feature type="domain" description="XdhC Rossmann" evidence="2">
    <location>
        <begin position="158"/>
        <end position="299"/>
    </location>
</feature>
<feature type="domain" description="XdhC- CoxI" evidence="1">
    <location>
        <begin position="23"/>
        <end position="89"/>
    </location>
</feature>
<dbReference type="RefSeq" id="WP_111164039.1">
    <property type="nucleotide sequence ID" value="NZ_PCDP01000076.1"/>
</dbReference>
<keyword evidence="4" id="KW-1185">Reference proteome</keyword>
<evidence type="ECO:0000259" key="2">
    <source>
        <dbReference type="Pfam" id="PF13478"/>
    </source>
</evidence>
<dbReference type="InterPro" id="IPR003777">
    <property type="entry name" value="XdhC_CoxI"/>
</dbReference>
<dbReference type="PANTHER" id="PTHR30388:SF4">
    <property type="entry name" value="MOLYBDENUM COFACTOR INSERTION CHAPERONE PAOD"/>
    <property type="match status" value="1"/>
</dbReference>
<evidence type="ECO:0000313" key="4">
    <source>
        <dbReference type="Proteomes" id="UP000248925"/>
    </source>
</evidence>
<comment type="caution">
    <text evidence="3">The sequence shown here is derived from an EMBL/GenBank/DDBJ whole genome shotgun (WGS) entry which is preliminary data.</text>
</comment>
<dbReference type="AlphaFoldDB" id="A0A2W4C2E5"/>
<protein>
    <submittedName>
        <fullName evidence="3">Cytoplasmatic protein CoxI</fullName>
    </submittedName>
</protein>
<sequence>MKRSDGTWEPFDDYVLDFAIECAQAQVRYVIVTLVAIEGSSPRPLGAQMAVSETGMFVGYLSGGCIERAVVVEALDALHEGANRLVRYGKGSPYFDIQLPCGGAIELCFDVGQATEVLQMIDQRLAQRLSAEMPVKMPSIAGRPAEFFRVSYAPRRRLIIAGSGPAAVQLCKLARLSGLLVKVLSADLATRDYAAEMQAEVVQLTNPGSIPPLIADKFTAIVFMFHDHAWEENLLPAALATDAYYIAAMGSKSTHEGRRRDLQARGFSGRSLDRIQGPAGMFAGAKSASSVAVSILADVIKDSNFSLVHPASNSISPDHVQYELASQ</sequence>
<evidence type="ECO:0000313" key="3">
    <source>
        <dbReference type="EMBL" id="PZM07999.1"/>
    </source>
</evidence>